<proteinExistence type="predicted"/>
<dbReference type="Proteomes" id="UP000295008">
    <property type="component" value="Unassembled WGS sequence"/>
</dbReference>
<dbReference type="EMBL" id="SLUN01000042">
    <property type="protein sequence ID" value="TCL58314.1"/>
    <property type="molecule type" value="Genomic_DNA"/>
</dbReference>
<protein>
    <submittedName>
        <fullName evidence="1">Uncharacterized protein</fullName>
    </submittedName>
</protein>
<evidence type="ECO:0000313" key="1">
    <source>
        <dbReference type="EMBL" id="TCL58314.1"/>
    </source>
</evidence>
<keyword evidence="2" id="KW-1185">Reference proteome</keyword>
<accession>A0A4R1QZ95</accession>
<organism evidence="1 2">
    <name type="scientific">Hydrogenispora ethanolica</name>
    <dbReference type="NCBI Taxonomy" id="1082276"/>
    <lineage>
        <taxon>Bacteria</taxon>
        <taxon>Bacillati</taxon>
        <taxon>Bacillota</taxon>
        <taxon>Hydrogenispora</taxon>
    </lineage>
</organism>
<name>A0A4R1QZ95_HYDET</name>
<dbReference type="AlphaFoldDB" id="A0A4R1QZ95"/>
<reference evidence="1 2" key="1">
    <citation type="submission" date="2019-03" db="EMBL/GenBank/DDBJ databases">
        <title>Genomic Encyclopedia of Type Strains, Phase IV (KMG-IV): sequencing the most valuable type-strain genomes for metagenomic binning, comparative biology and taxonomic classification.</title>
        <authorList>
            <person name="Goeker M."/>
        </authorList>
    </citation>
    <scope>NUCLEOTIDE SEQUENCE [LARGE SCALE GENOMIC DNA]</scope>
    <source>
        <strain evidence="1 2">LX-B</strain>
    </source>
</reference>
<sequence length="77" mass="8821">MMERWIRLNEGIFKLLGIEQSGKVINIWYCYCPTRPKSLEILKRTAQEAAELVDRIAQQIDSSHDSVVDLRNCQAGA</sequence>
<comment type="caution">
    <text evidence="1">The sequence shown here is derived from an EMBL/GenBank/DDBJ whole genome shotgun (WGS) entry which is preliminary data.</text>
</comment>
<evidence type="ECO:0000313" key="2">
    <source>
        <dbReference type="Proteomes" id="UP000295008"/>
    </source>
</evidence>
<gene>
    <name evidence="1" type="ORF">EDC14_10427</name>
</gene>